<dbReference type="GO" id="GO:0016779">
    <property type="term" value="F:nucleotidyltransferase activity"/>
    <property type="evidence" value="ECO:0007669"/>
    <property type="project" value="TreeGrafter"/>
</dbReference>
<dbReference type="Pfam" id="PF00899">
    <property type="entry name" value="ThiF"/>
    <property type="match status" value="1"/>
</dbReference>
<gene>
    <name evidence="2" type="ORF">RO02_00740</name>
</gene>
<feature type="domain" description="THIF-type NAD/FAD binding fold" evidence="1">
    <location>
        <begin position="122"/>
        <end position="349"/>
    </location>
</feature>
<dbReference type="GO" id="GO:0004792">
    <property type="term" value="F:thiosulfate-cyanide sulfurtransferase activity"/>
    <property type="evidence" value="ECO:0007669"/>
    <property type="project" value="TreeGrafter"/>
</dbReference>
<dbReference type="PANTHER" id="PTHR10953">
    <property type="entry name" value="UBIQUITIN-ACTIVATING ENZYME E1"/>
    <property type="match status" value="1"/>
</dbReference>
<name>A0AAC8ZZ91_FUSNP</name>
<evidence type="ECO:0000313" key="2">
    <source>
        <dbReference type="EMBL" id="ALM93191.1"/>
    </source>
</evidence>
<dbReference type="Proteomes" id="UP000067061">
    <property type="component" value="Chromosome"/>
</dbReference>
<dbReference type="AlphaFoldDB" id="A0AAC8ZZ91"/>
<dbReference type="GO" id="GO:0008641">
    <property type="term" value="F:ubiquitin-like modifier activating enzyme activity"/>
    <property type="evidence" value="ECO:0007669"/>
    <property type="project" value="InterPro"/>
</dbReference>
<dbReference type="InterPro" id="IPR000594">
    <property type="entry name" value="ThiF_NAD_FAD-bd"/>
</dbReference>
<dbReference type="InterPro" id="IPR035985">
    <property type="entry name" value="Ubiquitin-activating_enz"/>
</dbReference>
<sequence length="358" mass="40849">MEKNFDFLKLKTTSFLKKNSQTIIFKADFSTVSFDDPNDKILKIAKHLNGLYSFEELYSNIKIEIDNMSKGELVDIITNIFFQEDLVFNSNNFSNLSYYEINKFSRILNYFSSYKDCDQTVAQLFLKRLMSSHVLILGMGGTGSHLAHSLAASGIGELSIVDFDFIELSNVTRQMLYTESDIGLYKVDVAYEKLKKINPTLKINKFYKKISSEEDLKEIFQTLKNISIVVISMDTPRGEIRYIVDNFLYDLNLPYIYCGSTMSKVSCGPMIKKEKTKSYSKLVPINNSLTSLVKDTLNSVFLSSVIEPLNGITGQLTAYEIIKYLTNHSSVQVFSKIISLELDNMDLKITNLEELDLK</sequence>
<reference evidence="2 3" key="1">
    <citation type="submission" date="2015-11" db="EMBL/GenBank/DDBJ databases">
        <authorList>
            <person name="Kook J.-K."/>
            <person name="Park S.-N."/>
            <person name="Lim Y.K."/>
            <person name="Jo E."/>
        </authorList>
    </citation>
    <scope>NUCLEOTIDE SEQUENCE [LARGE SCALE GENOMIC DNA]</scope>
    <source>
        <strain evidence="2 3">ChDC F306</strain>
    </source>
</reference>
<proteinExistence type="predicted"/>
<accession>A0AAC8ZZ91</accession>
<dbReference type="PANTHER" id="PTHR10953:SF102">
    <property type="entry name" value="ADENYLYLTRANSFERASE AND SULFURTRANSFERASE MOCS3"/>
    <property type="match status" value="1"/>
</dbReference>
<evidence type="ECO:0000259" key="1">
    <source>
        <dbReference type="Pfam" id="PF00899"/>
    </source>
</evidence>
<protein>
    <recommendedName>
        <fullName evidence="1">THIF-type NAD/FAD binding fold domain-containing protein</fullName>
    </recommendedName>
</protein>
<dbReference type="SUPFAM" id="SSF69572">
    <property type="entry name" value="Activating enzymes of the ubiquitin-like proteins"/>
    <property type="match status" value="1"/>
</dbReference>
<dbReference type="RefSeq" id="WP_060495667.1">
    <property type="nucleotide sequence ID" value="NZ_CP013121.1"/>
</dbReference>
<dbReference type="InterPro" id="IPR045886">
    <property type="entry name" value="ThiF/MoeB/HesA"/>
</dbReference>
<dbReference type="Gene3D" id="3.40.50.720">
    <property type="entry name" value="NAD(P)-binding Rossmann-like Domain"/>
    <property type="match status" value="1"/>
</dbReference>
<dbReference type="GO" id="GO:0005737">
    <property type="term" value="C:cytoplasm"/>
    <property type="evidence" value="ECO:0007669"/>
    <property type="project" value="TreeGrafter"/>
</dbReference>
<evidence type="ECO:0000313" key="3">
    <source>
        <dbReference type="Proteomes" id="UP000067061"/>
    </source>
</evidence>
<dbReference type="EMBL" id="CP013121">
    <property type="protein sequence ID" value="ALM93191.1"/>
    <property type="molecule type" value="Genomic_DNA"/>
</dbReference>
<organism evidence="2 3">
    <name type="scientific">Fusobacterium nucleatum subsp. polymorphum</name>
    <name type="common">Fusobacterium polymorphum</name>
    <dbReference type="NCBI Taxonomy" id="76857"/>
    <lineage>
        <taxon>Bacteria</taxon>
        <taxon>Fusobacteriati</taxon>
        <taxon>Fusobacteriota</taxon>
        <taxon>Fusobacteriia</taxon>
        <taxon>Fusobacteriales</taxon>
        <taxon>Fusobacteriaceae</taxon>
        <taxon>Fusobacterium</taxon>
    </lineage>
</organism>